<dbReference type="EMBL" id="MLBF01000068">
    <property type="protein sequence ID" value="OLN26864.1"/>
    <property type="molecule type" value="Genomic_DNA"/>
</dbReference>
<proteinExistence type="inferred from homology"/>
<dbReference type="AlphaFoldDB" id="A0A1Q8QHP6"/>
<dbReference type="Proteomes" id="UP000186102">
    <property type="component" value="Unassembled WGS sequence"/>
</dbReference>
<dbReference type="InterPro" id="IPR042070">
    <property type="entry name" value="PucR_C-HTH_sf"/>
</dbReference>
<dbReference type="InterPro" id="IPR025736">
    <property type="entry name" value="PucR_C-HTH_dom"/>
</dbReference>
<dbReference type="PANTHER" id="PTHR33744">
    <property type="entry name" value="CARBOHYDRATE DIACID REGULATOR"/>
    <property type="match status" value="1"/>
</dbReference>
<comment type="caution">
    <text evidence="4">The sequence shown here is derived from an EMBL/GenBank/DDBJ whole genome shotgun (WGS) entry which is preliminary data.</text>
</comment>
<feature type="domain" description="CdaR GGDEF-like" evidence="3">
    <location>
        <begin position="174"/>
        <end position="292"/>
    </location>
</feature>
<dbReference type="PANTHER" id="PTHR33744:SF1">
    <property type="entry name" value="DNA-BINDING TRANSCRIPTIONAL ACTIVATOR ADER"/>
    <property type="match status" value="1"/>
</dbReference>
<evidence type="ECO:0000313" key="5">
    <source>
        <dbReference type="Proteomes" id="UP000186102"/>
    </source>
</evidence>
<dbReference type="Pfam" id="PF13556">
    <property type="entry name" value="HTH_30"/>
    <property type="match status" value="1"/>
</dbReference>
<evidence type="ECO:0000259" key="3">
    <source>
        <dbReference type="Pfam" id="PF17853"/>
    </source>
</evidence>
<dbReference type="Pfam" id="PF17853">
    <property type="entry name" value="GGDEF_2"/>
    <property type="match status" value="1"/>
</dbReference>
<protein>
    <submittedName>
        <fullName evidence="4">Regulator of polyketide synthase expression</fullName>
    </submittedName>
</protein>
<comment type="similarity">
    <text evidence="1">Belongs to the CdaR family.</text>
</comment>
<accession>A0A1Q8QHP6</accession>
<dbReference type="RefSeq" id="WP_075367101.1">
    <property type="nucleotide sequence ID" value="NZ_MLBF01000068.1"/>
</dbReference>
<evidence type="ECO:0000313" key="4">
    <source>
        <dbReference type="EMBL" id="OLN26864.1"/>
    </source>
</evidence>
<gene>
    <name evidence="4" type="ORF">DSOL_4817</name>
</gene>
<dbReference type="InterPro" id="IPR041522">
    <property type="entry name" value="CdaR_GGDEF"/>
</dbReference>
<name>A0A1Q8QHP6_9FIRM</name>
<dbReference type="InterPro" id="IPR051448">
    <property type="entry name" value="CdaR-like_regulators"/>
</dbReference>
<evidence type="ECO:0000256" key="1">
    <source>
        <dbReference type="ARBA" id="ARBA00006754"/>
    </source>
</evidence>
<dbReference type="Gene3D" id="1.10.10.2840">
    <property type="entry name" value="PucR C-terminal helix-turn-helix domain"/>
    <property type="match status" value="1"/>
</dbReference>
<keyword evidence="5" id="KW-1185">Reference proteome</keyword>
<dbReference type="STRING" id="1888891.DSOL_4817"/>
<dbReference type="OrthoDB" id="212459at2"/>
<feature type="domain" description="PucR C-terminal helix-turn-helix" evidence="2">
    <location>
        <begin position="347"/>
        <end position="404"/>
    </location>
</feature>
<evidence type="ECO:0000259" key="2">
    <source>
        <dbReference type="Pfam" id="PF13556"/>
    </source>
</evidence>
<organism evidence="4 5">
    <name type="scientific">Desulfosporosinus metallidurans</name>
    <dbReference type="NCBI Taxonomy" id="1888891"/>
    <lineage>
        <taxon>Bacteria</taxon>
        <taxon>Bacillati</taxon>
        <taxon>Bacillota</taxon>
        <taxon>Clostridia</taxon>
        <taxon>Eubacteriales</taxon>
        <taxon>Desulfitobacteriaceae</taxon>
        <taxon>Desulfosporosinus</taxon>
    </lineage>
</organism>
<sequence>MEHNTLLSQFSLRLIKTLSKESGLQALVDLGYEILGNPFTITDSSVKLLASTGETKVTDDPVWNELKMNNNFIFQTYSYYVRNSLYNEIARNEAPFYWSDPYCKYPRLIGKIRINNRDVASMVVCAHNRDFKESDKESVSLLCDAFSIELQKTKYIDFSQGLMHQSFLYDLLDGKFEDERLIVERIKILSLKFKSKLFVINIDIQNFDKSRSTLPYMRDEIENKLANAKAIVYNQNVVVLASCENDRHFQEIELKTLKEFINTNNLQAGISRPFSKLTDVKEHYLESVEAIKLGNYLNREQHFYKYEDFLIFDLISNYTHGEKCKKFIHHSLILLIEYDKENGTDYVRSFYTYLCNFKNVKDSATILNIHRNTMFHRIEKIENLLNVDLNDGDVLFQLYLSYKILEFFKIALP</sequence>
<reference evidence="4 5" key="1">
    <citation type="submission" date="2016-09" db="EMBL/GenBank/DDBJ databases">
        <title>Complete genome of Desulfosporosinus sp. OL.</title>
        <authorList>
            <person name="Mardanov A."/>
            <person name="Beletsky A."/>
            <person name="Panova A."/>
            <person name="Karnachuk O."/>
            <person name="Ravin N."/>
        </authorList>
    </citation>
    <scope>NUCLEOTIDE SEQUENCE [LARGE SCALE GENOMIC DNA]</scope>
    <source>
        <strain evidence="4 5">OL</strain>
    </source>
</reference>